<name>A0A0K2TCV6_LEPSM</name>
<accession>A0A0K2TCV6</accession>
<sequence>MTSPKCIRRQVFTAAQIGTVEVGELGVSLFSSSRRFRELSYRNKTSEGTGAPKQSPQHGELISFDTSQFKISEEFLRSSENNLTLRDMSETMFFLPA</sequence>
<dbReference type="AlphaFoldDB" id="A0A0K2TCV6"/>
<protein>
    <submittedName>
        <fullName evidence="1">Uncharacterized protein</fullName>
    </submittedName>
</protein>
<evidence type="ECO:0000313" key="1">
    <source>
        <dbReference type="EMBL" id="CDW23869.1"/>
    </source>
</evidence>
<organism evidence="1">
    <name type="scientific">Lepeophtheirus salmonis</name>
    <name type="common">Salmon louse</name>
    <name type="synonym">Caligus salmonis</name>
    <dbReference type="NCBI Taxonomy" id="72036"/>
    <lineage>
        <taxon>Eukaryota</taxon>
        <taxon>Metazoa</taxon>
        <taxon>Ecdysozoa</taxon>
        <taxon>Arthropoda</taxon>
        <taxon>Crustacea</taxon>
        <taxon>Multicrustacea</taxon>
        <taxon>Hexanauplia</taxon>
        <taxon>Copepoda</taxon>
        <taxon>Siphonostomatoida</taxon>
        <taxon>Caligidae</taxon>
        <taxon>Lepeophtheirus</taxon>
    </lineage>
</organism>
<dbReference type="EMBL" id="HACA01006508">
    <property type="protein sequence ID" value="CDW23869.1"/>
    <property type="molecule type" value="Transcribed_RNA"/>
</dbReference>
<reference evidence="1" key="1">
    <citation type="submission" date="2014-05" db="EMBL/GenBank/DDBJ databases">
        <authorList>
            <person name="Chronopoulou M."/>
        </authorList>
    </citation>
    <scope>NUCLEOTIDE SEQUENCE</scope>
    <source>
        <tissue evidence="1">Whole organism</tissue>
    </source>
</reference>
<proteinExistence type="predicted"/>